<dbReference type="CDD" id="cd03858">
    <property type="entry name" value="M14_CP_N-E_like"/>
    <property type="match status" value="1"/>
</dbReference>
<feature type="compositionally biased region" description="Low complexity" evidence="14">
    <location>
        <begin position="42"/>
        <end position="52"/>
    </location>
</feature>
<dbReference type="PROSITE" id="PS52035">
    <property type="entry name" value="PEPTIDASE_M14"/>
    <property type="match status" value="1"/>
</dbReference>
<keyword evidence="4" id="KW-0964">Secreted</keyword>
<feature type="domain" description="Peptidase M14" evidence="16">
    <location>
        <begin position="70"/>
        <end position="387"/>
    </location>
</feature>
<evidence type="ECO:0000256" key="10">
    <source>
        <dbReference type="ARBA" id="ARBA00022833"/>
    </source>
</evidence>
<dbReference type="EMBL" id="JAZDUA010000008">
    <property type="protein sequence ID" value="KAK7873836.1"/>
    <property type="molecule type" value="Genomic_DNA"/>
</dbReference>
<dbReference type="InterPro" id="IPR057246">
    <property type="entry name" value="CARBOXYPEPT_ZN_1"/>
</dbReference>
<comment type="caution">
    <text evidence="17">The sequence shown here is derived from an EMBL/GenBank/DDBJ whole genome shotgun (WGS) entry which is preliminary data.</text>
</comment>
<sequence>MQLFERRLDSALSPRARPLACQMALALALALALAAGTGSAAPAAAPAPAPARKGPEGGGGAAPGDAFEWRHHDNRELAEVLRDVHRRCPNVTRVYALSEASVLGEPLYVIEFAARPGAHQLYVPEFKYVGNMHGNEVLGRELLLGLANYLCDRLREGDRDIERLVHLTRIHLLPSMNPDGWQAATDAGGRDYLTGRYNNRSVDLNRNFPDLDRIVFSNEEAQLGPNDHLLDQVDRLNEPIQPETRAVIRLIMQVPFVLSANLHGGDLVANYPYDYSRSGAPQEYSRSPDDLTFRHLAHAYADKHATMAKANRRGCGRDGYNFGKQGGITNGAAWYSVQGGMQDFNYLSSNDFEITLELSCDKYPPASQLKQEWENNKDALLHFMWQVHIGIKGRVTDAETGQPLPNTAIHVRNVTAGRDSAINHDVRSVHGGDYWRLLTPGEYVVTALHEGYEPESRRVIITNEPEHAEAPRLDFRLRPLRSDPFKGLDGDTDINELPEVPTNREYAEVMQGRLKRRWPFLLPRAIGGF</sequence>
<comment type="cofactor">
    <cofactor evidence="1">
        <name>Zn(2+)</name>
        <dbReference type="ChEBI" id="CHEBI:29105"/>
    </cofactor>
</comment>
<evidence type="ECO:0000256" key="12">
    <source>
        <dbReference type="ARBA" id="ARBA00023180"/>
    </source>
</evidence>
<evidence type="ECO:0000256" key="6">
    <source>
        <dbReference type="ARBA" id="ARBA00022670"/>
    </source>
</evidence>
<dbReference type="InterPro" id="IPR000834">
    <property type="entry name" value="Peptidase_M14"/>
</dbReference>
<organism evidence="17 18">
    <name type="scientific">Gryllus longicercus</name>
    <dbReference type="NCBI Taxonomy" id="2509291"/>
    <lineage>
        <taxon>Eukaryota</taxon>
        <taxon>Metazoa</taxon>
        <taxon>Ecdysozoa</taxon>
        <taxon>Arthropoda</taxon>
        <taxon>Hexapoda</taxon>
        <taxon>Insecta</taxon>
        <taxon>Pterygota</taxon>
        <taxon>Neoptera</taxon>
        <taxon>Polyneoptera</taxon>
        <taxon>Orthoptera</taxon>
        <taxon>Ensifera</taxon>
        <taxon>Gryllidea</taxon>
        <taxon>Grylloidea</taxon>
        <taxon>Gryllidae</taxon>
        <taxon>Gryllinae</taxon>
        <taxon>Gryllus</taxon>
    </lineage>
</organism>
<proteinExistence type="inferred from homology"/>
<dbReference type="SUPFAM" id="SSF53187">
    <property type="entry name" value="Zn-dependent exopeptidases"/>
    <property type="match status" value="1"/>
</dbReference>
<keyword evidence="8 15" id="KW-0732">Signal</keyword>
<feature type="active site" description="Proton donor/acceptor" evidence="13">
    <location>
        <position position="357"/>
    </location>
</feature>
<dbReference type="Pfam" id="PF00246">
    <property type="entry name" value="Peptidase_M14"/>
    <property type="match status" value="1"/>
</dbReference>
<dbReference type="AlphaFoldDB" id="A0AAN9W3R0"/>
<evidence type="ECO:0000256" key="14">
    <source>
        <dbReference type="SAM" id="MobiDB-lite"/>
    </source>
</evidence>
<keyword evidence="18" id="KW-1185">Reference proteome</keyword>
<dbReference type="PROSITE" id="PS00133">
    <property type="entry name" value="CARBOXYPEPT_ZN_2"/>
    <property type="match status" value="1"/>
</dbReference>
<dbReference type="InterPro" id="IPR057247">
    <property type="entry name" value="CARBOXYPEPT_ZN_2"/>
</dbReference>
<reference evidence="17 18" key="1">
    <citation type="submission" date="2024-03" db="EMBL/GenBank/DDBJ databases">
        <title>The genome assembly and annotation of the cricket Gryllus longicercus Weissman &amp; Gray.</title>
        <authorList>
            <person name="Szrajer S."/>
            <person name="Gray D."/>
            <person name="Ylla G."/>
        </authorList>
    </citation>
    <scope>NUCLEOTIDE SEQUENCE [LARGE SCALE GENOMIC DNA]</scope>
    <source>
        <strain evidence="17">DAG 2021-001</strain>
        <tissue evidence="17">Whole body minus gut</tissue>
    </source>
</reference>
<evidence type="ECO:0000256" key="8">
    <source>
        <dbReference type="ARBA" id="ARBA00022729"/>
    </source>
</evidence>
<comment type="similarity">
    <text evidence="3 13">Belongs to the peptidase M14 family.</text>
</comment>
<evidence type="ECO:0000256" key="3">
    <source>
        <dbReference type="ARBA" id="ARBA00005988"/>
    </source>
</evidence>
<dbReference type="SUPFAM" id="SSF49464">
    <property type="entry name" value="Carboxypeptidase regulatory domain-like"/>
    <property type="match status" value="1"/>
</dbReference>
<dbReference type="InterPro" id="IPR008969">
    <property type="entry name" value="CarboxyPept-like_regulatory"/>
</dbReference>
<evidence type="ECO:0000313" key="18">
    <source>
        <dbReference type="Proteomes" id="UP001378592"/>
    </source>
</evidence>
<evidence type="ECO:0000256" key="5">
    <source>
        <dbReference type="ARBA" id="ARBA00022645"/>
    </source>
</evidence>
<name>A0AAN9W3R0_9ORTH</name>
<dbReference type="GO" id="GO:0016485">
    <property type="term" value="P:protein processing"/>
    <property type="evidence" value="ECO:0007669"/>
    <property type="project" value="TreeGrafter"/>
</dbReference>
<evidence type="ECO:0000256" key="15">
    <source>
        <dbReference type="SAM" id="SignalP"/>
    </source>
</evidence>
<evidence type="ECO:0000256" key="4">
    <source>
        <dbReference type="ARBA" id="ARBA00022525"/>
    </source>
</evidence>
<dbReference type="GO" id="GO:0004181">
    <property type="term" value="F:metallocarboxypeptidase activity"/>
    <property type="evidence" value="ECO:0007669"/>
    <property type="project" value="InterPro"/>
</dbReference>
<dbReference type="FunFam" id="3.40.630.10:FF:000013">
    <property type="entry name" value="carboxypeptidase N catalytic chain"/>
    <property type="match status" value="1"/>
</dbReference>
<keyword evidence="7" id="KW-0479">Metal-binding</keyword>
<feature type="chain" id="PRO_5043004305" description="Peptidase M14 domain-containing protein" evidence="15">
    <location>
        <begin position="41"/>
        <end position="529"/>
    </location>
</feature>
<protein>
    <recommendedName>
        <fullName evidence="16">Peptidase M14 domain-containing protein</fullName>
    </recommendedName>
</protein>
<dbReference type="GO" id="GO:0006518">
    <property type="term" value="P:peptide metabolic process"/>
    <property type="evidence" value="ECO:0007669"/>
    <property type="project" value="TreeGrafter"/>
</dbReference>
<gene>
    <name evidence="17" type="ORF">R5R35_005702</name>
</gene>
<feature type="region of interest" description="Disordered" evidence="14">
    <location>
        <begin position="42"/>
        <end position="66"/>
    </location>
</feature>
<keyword evidence="11" id="KW-0482">Metalloprotease</keyword>
<evidence type="ECO:0000256" key="7">
    <source>
        <dbReference type="ARBA" id="ARBA00022723"/>
    </source>
</evidence>
<dbReference type="PRINTS" id="PR00765">
    <property type="entry name" value="CRBOXYPTASEA"/>
</dbReference>
<dbReference type="GO" id="GO:0005615">
    <property type="term" value="C:extracellular space"/>
    <property type="evidence" value="ECO:0007669"/>
    <property type="project" value="TreeGrafter"/>
</dbReference>
<keyword evidence="5" id="KW-0121">Carboxypeptidase</keyword>
<dbReference type="GO" id="GO:0008270">
    <property type="term" value="F:zinc ion binding"/>
    <property type="evidence" value="ECO:0007669"/>
    <property type="project" value="InterPro"/>
</dbReference>
<dbReference type="SMART" id="SM00631">
    <property type="entry name" value="Zn_pept"/>
    <property type="match status" value="1"/>
</dbReference>
<keyword evidence="6" id="KW-0645">Protease</keyword>
<dbReference type="Gene3D" id="3.40.630.10">
    <property type="entry name" value="Zn peptidases"/>
    <property type="match status" value="1"/>
</dbReference>
<dbReference type="InterPro" id="IPR050753">
    <property type="entry name" value="Peptidase_M14_domain"/>
</dbReference>
<keyword evidence="9" id="KW-0378">Hydrolase</keyword>
<dbReference type="PANTHER" id="PTHR11532">
    <property type="entry name" value="PROTEASE M14 CARBOXYPEPTIDASE"/>
    <property type="match status" value="1"/>
</dbReference>
<evidence type="ECO:0000256" key="9">
    <source>
        <dbReference type="ARBA" id="ARBA00022801"/>
    </source>
</evidence>
<evidence type="ECO:0000256" key="13">
    <source>
        <dbReference type="PROSITE-ProRule" id="PRU01379"/>
    </source>
</evidence>
<evidence type="ECO:0000256" key="1">
    <source>
        <dbReference type="ARBA" id="ARBA00001947"/>
    </source>
</evidence>
<accession>A0AAN9W3R0</accession>
<dbReference type="Gene3D" id="2.60.40.1120">
    <property type="entry name" value="Carboxypeptidase-like, regulatory domain"/>
    <property type="match status" value="1"/>
</dbReference>
<dbReference type="Proteomes" id="UP001378592">
    <property type="component" value="Unassembled WGS sequence"/>
</dbReference>
<evidence type="ECO:0000256" key="2">
    <source>
        <dbReference type="ARBA" id="ARBA00004613"/>
    </source>
</evidence>
<evidence type="ECO:0000259" key="16">
    <source>
        <dbReference type="PROSITE" id="PS52035"/>
    </source>
</evidence>
<dbReference type="PROSITE" id="PS00132">
    <property type="entry name" value="CARBOXYPEPT_ZN_1"/>
    <property type="match status" value="1"/>
</dbReference>
<dbReference type="Pfam" id="PF13620">
    <property type="entry name" value="CarboxypepD_reg"/>
    <property type="match status" value="1"/>
</dbReference>
<dbReference type="PANTHER" id="PTHR11532:SF93">
    <property type="entry name" value="CARBOXYPEPTIDASE E"/>
    <property type="match status" value="1"/>
</dbReference>
<evidence type="ECO:0000313" key="17">
    <source>
        <dbReference type="EMBL" id="KAK7873836.1"/>
    </source>
</evidence>
<dbReference type="CDD" id="cd11308">
    <property type="entry name" value="Peptidase_M14NE-CP-C_like"/>
    <property type="match status" value="1"/>
</dbReference>
<keyword evidence="10" id="KW-0862">Zinc</keyword>
<dbReference type="FunFam" id="2.60.40.1120:FF:000019">
    <property type="entry name" value="Carboxypeptidase D"/>
    <property type="match status" value="1"/>
</dbReference>
<keyword evidence="12" id="KW-0325">Glycoprotein</keyword>
<evidence type="ECO:0000256" key="11">
    <source>
        <dbReference type="ARBA" id="ARBA00023049"/>
    </source>
</evidence>
<feature type="signal peptide" evidence="15">
    <location>
        <begin position="1"/>
        <end position="40"/>
    </location>
</feature>
<comment type="subcellular location">
    <subcellularLocation>
        <location evidence="2">Secreted</location>
    </subcellularLocation>
</comment>